<dbReference type="RefSeq" id="WP_115813634.1">
    <property type="nucleotide sequence ID" value="NZ_QUNI01000007.1"/>
</dbReference>
<keyword evidence="1" id="KW-1133">Transmembrane helix</keyword>
<proteinExistence type="predicted"/>
<gene>
    <name evidence="2" type="ORF">C8P67_10774</name>
</gene>
<dbReference type="AlphaFoldDB" id="A0A3E0EK74"/>
<evidence type="ECO:0000256" key="1">
    <source>
        <dbReference type="SAM" id="Phobius"/>
    </source>
</evidence>
<keyword evidence="1" id="KW-0812">Transmembrane</keyword>
<feature type="transmembrane region" description="Helical" evidence="1">
    <location>
        <begin position="15"/>
        <end position="36"/>
    </location>
</feature>
<organism evidence="2 3">
    <name type="scientific">Flavobacterium aquicola</name>
    <dbReference type="NCBI Taxonomy" id="1682742"/>
    <lineage>
        <taxon>Bacteria</taxon>
        <taxon>Pseudomonadati</taxon>
        <taxon>Bacteroidota</taxon>
        <taxon>Flavobacteriia</taxon>
        <taxon>Flavobacteriales</taxon>
        <taxon>Flavobacteriaceae</taxon>
        <taxon>Flavobacterium</taxon>
    </lineage>
</organism>
<evidence type="ECO:0000313" key="2">
    <source>
        <dbReference type="EMBL" id="REG98150.1"/>
    </source>
</evidence>
<dbReference type="Proteomes" id="UP000257136">
    <property type="component" value="Unassembled WGS sequence"/>
</dbReference>
<dbReference type="EMBL" id="QUNI01000007">
    <property type="protein sequence ID" value="REG98150.1"/>
    <property type="molecule type" value="Genomic_DNA"/>
</dbReference>
<accession>A0A3E0EK74</accession>
<comment type="caution">
    <text evidence="2">The sequence shown here is derived from an EMBL/GenBank/DDBJ whole genome shotgun (WGS) entry which is preliminary data.</text>
</comment>
<keyword evidence="3" id="KW-1185">Reference proteome</keyword>
<name>A0A3E0EK74_9FLAO</name>
<reference evidence="2 3" key="1">
    <citation type="submission" date="2018-08" db="EMBL/GenBank/DDBJ databases">
        <title>Genomic Encyclopedia of Archaeal and Bacterial Type Strains, Phase II (KMG-II): from individual species to whole genera.</title>
        <authorList>
            <person name="Goeker M."/>
        </authorList>
    </citation>
    <scope>NUCLEOTIDE SEQUENCE [LARGE SCALE GENOMIC DNA]</scope>
    <source>
        <strain evidence="2 3">DSM 100880</strain>
    </source>
</reference>
<feature type="transmembrane region" description="Helical" evidence="1">
    <location>
        <begin position="48"/>
        <end position="74"/>
    </location>
</feature>
<sequence>MTELSKIFSHLSRDLFIYFLTGFIVVIDLAYLDYLFNSEITLKYIKTIPYWTISSTIIAFAIGHLVFALMYIVFEGTNFENWLKKKLFPLNCGDDNPKAFIIDFEKEITIFVNKKDLHDQFIERHTYTTLFDALEFISRNDVLWLDKYYLSNLFSFYLRL</sequence>
<dbReference type="OrthoDB" id="9855823at2"/>
<evidence type="ECO:0000313" key="3">
    <source>
        <dbReference type="Proteomes" id="UP000257136"/>
    </source>
</evidence>
<keyword evidence="1" id="KW-0472">Membrane</keyword>
<protein>
    <submittedName>
        <fullName evidence="2">Uncharacterized protein</fullName>
    </submittedName>
</protein>